<evidence type="ECO:0000313" key="3">
    <source>
        <dbReference type="Proteomes" id="UP001529510"/>
    </source>
</evidence>
<protein>
    <recommendedName>
        <fullName evidence="1">DUF4939 domain-containing protein</fullName>
    </recommendedName>
</protein>
<keyword evidence="3" id="KW-1185">Reference proteome</keyword>
<sequence>MFAIIILDPGLFIGLLIDLSTKLCLLAAYLDSSPVCLNTCLCLASAVLSCRHTTLYCLTILSCKWILFCCLSTKLSVQASQLAMHQHQLNRLTTLTEELVKALQGLCTSSPEAAAAQPLILSNLLPAQISPISPQLAFSEKFDGEPTKCKGFLLQCSLFVNQQPSPFPTDSSRIAFVCSLLTGRALDWATAVWRMEGSSLPTFDVFLQHFRNVFEHPAAGKGMGEWLLTLTQGRTPAGDYALSFRTLAAQTVWEEDTLQSELACRDKGKSLGEFMDLVIEVDNLIRSRRSTRATPRYTSETNTAAKPMQLEFTHLTPDER</sequence>
<proteinExistence type="predicted"/>
<reference evidence="2 3" key="1">
    <citation type="submission" date="2024-05" db="EMBL/GenBank/DDBJ databases">
        <title>Genome sequencing and assembly of Indian major carp, Cirrhinus mrigala (Hamilton, 1822).</title>
        <authorList>
            <person name="Mohindra V."/>
            <person name="Chowdhury L.M."/>
            <person name="Lal K."/>
            <person name="Jena J.K."/>
        </authorList>
    </citation>
    <scope>NUCLEOTIDE SEQUENCE [LARGE SCALE GENOMIC DNA]</scope>
    <source>
        <strain evidence="2">CM1030</strain>
        <tissue evidence="2">Blood</tissue>
    </source>
</reference>
<dbReference type="Proteomes" id="UP001529510">
    <property type="component" value="Unassembled WGS sequence"/>
</dbReference>
<evidence type="ECO:0000313" key="2">
    <source>
        <dbReference type="EMBL" id="KAL0151769.1"/>
    </source>
</evidence>
<dbReference type="AlphaFoldDB" id="A0ABD0MNX9"/>
<name>A0ABD0MNX9_CIRMR</name>
<dbReference type="Pfam" id="PF16297">
    <property type="entry name" value="DUF4939"/>
    <property type="match status" value="1"/>
</dbReference>
<gene>
    <name evidence="2" type="ORF">M9458_052920</name>
</gene>
<dbReference type="InterPro" id="IPR032549">
    <property type="entry name" value="DUF4939"/>
</dbReference>
<evidence type="ECO:0000259" key="1">
    <source>
        <dbReference type="Pfam" id="PF16297"/>
    </source>
</evidence>
<accession>A0ABD0MNX9</accession>
<feature type="domain" description="DUF4939" evidence="1">
    <location>
        <begin position="135"/>
        <end position="215"/>
    </location>
</feature>
<dbReference type="EMBL" id="JAMKFB020000227">
    <property type="protein sequence ID" value="KAL0151769.1"/>
    <property type="molecule type" value="Genomic_DNA"/>
</dbReference>
<comment type="caution">
    <text evidence="2">The sequence shown here is derived from an EMBL/GenBank/DDBJ whole genome shotgun (WGS) entry which is preliminary data.</text>
</comment>
<dbReference type="InterPro" id="IPR032567">
    <property type="entry name" value="RTL1-rel"/>
</dbReference>
<organism evidence="2 3">
    <name type="scientific">Cirrhinus mrigala</name>
    <name type="common">Mrigala</name>
    <dbReference type="NCBI Taxonomy" id="683832"/>
    <lineage>
        <taxon>Eukaryota</taxon>
        <taxon>Metazoa</taxon>
        <taxon>Chordata</taxon>
        <taxon>Craniata</taxon>
        <taxon>Vertebrata</taxon>
        <taxon>Euteleostomi</taxon>
        <taxon>Actinopterygii</taxon>
        <taxon>Neopterygii</taxon>
        <taxon>Teleostei</taxon>
        <taxon>Ostariophysi</taxon>
        <taxon>Cypriniformes</taxon>
        <taxon>Cyprinidae</taxon>
        <taxon>Labeoninae</taxon>
        <taxon>Labeonini</taxon>
        <taxon>Cirrhinus</taxon>
    </lineage>
</organism>
<dbReference type="PANTHER" id="PTHR15503">
    <property type="entry name" value="LDOC1 RELATED"/>
    <property type="match status" value="1"/>
</dbReference>
<dbReference type="PANTHER" id="PTHR15503:SF22">
    <property type="entry name" value="TRANSPOSON TY3-I GAG POLYPROTEIN"/>
    <property type="match status" value="1"/>
</dbReference>